<proteinExistence type="predicted"/>
<dbReference type="Proteomes" id="UP000002334">
    <property type="component" value="Chromosome"/>
</dbReference>
<organism evidence="1 2">
    <name type="scientific">Hamiltonella defensa subsp. Acyrthosiphon pisum (strain 5AT)</name>
    <dbReference type="NCBI Taxonomy" id="572265"/>
    <lineage>
        <taxon>Bacteria</taxon>
        <taxon>Pseudomonadati</taxon>
        <taxon>Pseudomonadota</taxon>
        <taxon>Gammaproteobacteria</taxon>
        <taxon>Enterobacterales</taxon>
        <taxon>Enterobacteriaceae</taxon>
        <taxon>aphid secondary symbionts</taxon>
        <taxon>Candidatus Williamhamiltonella</taxon>
    </lineage>
</organism>
<dbReference type="KEGG" id="hde:HDEF_2162"/>
<dbReference type="HOGENOM" id="CLU_3234386_0_0_6"/>
<protein>
    <submittedName>
        <fullName evidence="1">Uncharacterized protein</fullName>
    </submittedName>
</protein>
<name>C4K865_HAMD5</name>
<keyword evidence="2" id="KW-1185">Reference proteome</keyword>
<reference evidence="1 2" key="1">
    <citation type="journal article" date="2009" name="Proc. Natl. Acad. Sci. U.S.A.">
        <title>Hamiltonella defensa, genome evolution of protective bacterial endosymbiont from pathogenic ancestors.</title>
        <authorList>
            <person name="Degnan P.H."/>
            <person name="Yu Y."/>
            <person name="Sisneros N."/>
            <person name="Wing R.A."/>
            <person name="Moran N.A."/>
        </authorList>
    </citation>
    <scope>NUCLEOTIDE SEQUENCE [LARGE SCALE GENOMIC DNA]</scope>
    <source>
        <strain evidence="2">5AT</strain>
    </source>
</reference>
<evidence type="ECO:0000313" key="2">
    <source>
        <dbReference type="Proteomes" id="UP000002334"/>
    </source>
</evidence>
<gene>
    <name evidence="1" type="ordered locus">HDEF_2162</name>
</gene>
<dbReference type="EMBL" id="CP001277">
    <property type="protein sequence ID" value="ACQ68721.1"/>
    <property type="molecule type" value="Genomic_DNA"/>
</dbReference>
<evidence type="ECO:0000313" key="1">
    <source>
        <dbReference type="EMBL" id="ACQ68721.1"/>
    </source>
</evidence>
<sequence>MTEPPKIQKKTLAQGNRTTPRTIGVKQKAYYEKYDAIETSLIR</sequence>
<accession>C4K865</accession>
<dbReference type="AlphaFoldDB" id="C4K865"/>
<dbReference type="STRING" id="572265.HDEF_2162"/>